<accession>A0A5E4QZ58</accession>
<evidence type="ECO:0000313" key="1">
    <source>
        <dbReference type="EMBL" id="VVD02383.1"/>
    </source>
</evidence>
<dbReference type="AlphaFoldDB" id="A0A5E4QZ58"/>
<keyword evidence="2" id="KW-1185">Reference proteome</keyword>
<organism evidence="1 2">
    <name type="scientific">Leptidea sinapis</name>
    <dbReference type="NCBI Taxonomy" id="189913"/>
    <lineage>
        <taxon>Eukaryota</taxon>
        <taxon>Metazoa</taxon>
        <taxon>Ecdysozoa</taxon>
        <taxon>Arthropoda</taxon>
        <taxon>Hexapoda</taxon>
        <taxon>Insecta</taxon>
        <taxon>Pterygota</taxon>
        <taxon>Neoptera</taxon>
        <taxon>Endopterygota</taxon>
        <taxon>Lepidoptera</taxon>
        <taxon>Glossata</taxon>
        <taxon>Ditrysia</taxon>
        <taxon>Papilionoidea</taxon>
        <taxon>Pieridae</taxon>
        <taxon>Dismorphiinae</taxon>
        <taxon>Leptidea</taxon>
    </lineage>
</organism>
<name>A0A5E4QZ58_9NEOP</name>
<dbReference type="Proteomes" id="UP000324832">
    <property type="component" value="Unassembled WGS sequence"/>
</dbReference>
<proteinExistence type="predicted"/>
<protein>
    <submittedName>
        <fullName evidence="1">Uncharacterized protein</fullName>
    </submittedName>
</protein>
<gene>
    <name evidence="1" type="ORF">LSINAPIS_LOCUS12612</name>
</gene>
<reference evidence="1 2" key="1">
    <citation type="submission" date="2017-07" db="EMBL/GenBank/DDBJ databases">
        <authorList>
            <person name="Talla V."/>
            <person name="Backstrom N."/>
        </authorList>
    </citation>
    <scope>NUCLEOTIDE SEQUENCE [LARGE SCALE GENOMIC DNA]</scope>
</reference>
<dbReference type="EMBL" id="FZQP02006044">
    <property type="protein sequence ID" value="VVD02383.1"/>
    <property type="molecule type" value="Genomic_DNA"/>
</dbReference>
<evidence type="ECO:0000313" key="2">
    <source>
        <dbReference type="Proteomes" id="UP000324832"/>
    </source>
</evidence>
<sequence>MFPEEYKLIKSEISRKRIPRFYSICFTLGLAQGKRVFPSFPMIMATQLLALKEDNNKIILIVSGLEQRSLMIVDVVVDEVDADCSQKFRSIR</sequence>